<evidence type="ECO:0000313" key="3">
    <source>
        <dbReference type="EMBL" id="MDX5929776.1"/>
    </source>
</evidence>
<dbReference type="RefSeq" id="WP_319612772.1">
    <property type="nucleotide sequence ID" value="NZ_JAWXYB010000018.1"/>
</dbReference>
<evidence type="ECO:0000256" key="1">
    <source>
        <dbReference type="ARBA" id="ARBA00006295"/>
    </source>
</evidence>
<dbReference type="AlphaFoldDB" id="A0AAW9DM73"/>
<dbReference type="InterPro" id="IPR050336">
    <property type="entry name" value="Chromosome_partition/occlusion"/>
</dbReference>
<dbReference type="EMBL" id="JAWXYB010000018">
    <property type="protein sequence ID" value="MDX5929776.1"/>
    <property type="molecule type" value="Genomic_DNA"/>
</dbReference>
<reference evidence="3 4" key="1">
    <citation type="submission" date="2023-11" db="EMBL/GenBank/DDBJ databases">
        <title>MicrobeMod: A computational toolkit for identifying prokaryotic methylation and restriction-modification with nanopore sequencing.</title>
        <authorList>
            <person name="Crits-Christoph A."/>
            <person name="Kang S.C."/>
            <person name="Lee H."/>
            <person name="Ostrov N."/>
        </authorList>
    </citation>
    <scope>NUCLEOTIDE SEQUENCE [LARGE SCALE GENOMIC DNA]</scope>
    <source>
        <strain evidence="3 4">DSMZ 700</strain>
    </source>
</reference>
<dbReference type="InterPro" id="IPR040873">
    <property type="entry name" value="SoPB_HTH"/>
</dbReference>
<name>A0AAW9DM73_ACIAO</name>
<dbReference type="InterPro" id="IPR036086">
    <property type="entry name" value="ParB/Sulfiredoxin_sf"/>
</dbReference>
<organism evidence="3 4">
    <name type="scientific">Acidiphilium acidophilum</name>
    <name type="common">Thiobacillus acidophilus</name>
    <dbReference type="NCBI Taxonomy" id="76588"/>
    <lineage>
        <taxon>Bacteria</taxon>
        <taxon>Pseudomonadati</taxon>
        <taxon>Pseudomonadota</taxon>
        <taxon>Alphaproteobacteria</taxon>
        <taxon>Acetobacterales</taxon>
        <taxon>Acidocellaceae</taxon>
        <taxon>Acidiphilium</taxon>
    </lineage>
</organism>
<dbReference type="CDD" id="cd16405">
    <property type="entry name" value="RepB_like_N"/>
    <property type="match status" value="1"/>
</dbReference>
<dbReference type="InterPro" id="IPR037972">
    <property type="entry name" value="RepB_N"/>
</dbReference>
<evidence type="ECO:0000313" key="4">
    <source>
        <dbReference type="Proteomes" id="UP001279553"/>
    </source>
</evidence>
<dbReference type="GO" id="GO:0007059">
    <property type="term" value="P:chromosome segregation"/>
    <property type="evidence" value="ECO:0007669"/>
    <property type="project" value="TreeGrafter"/>
</dbReference>
<dbReference type="SMART" id="SM00470">
    <property type="entry name" value="ParB"/>
    <property type="match status" value="1"/>
</dbReference>
<dbReference type="InterPro" id="IPR004437">
    <property type="entry name" value="ParB/RepB/Spo0J"/>
</dbReference>
<dbReference type="InterPro" id="IPR003115">
    <property type="entry name" value="ParB_N"/>
</dbReference>
<dbReference type="Proteomes" id="UP001279553">
    <property type="component" value="Unassembled WGS sequence"/>
</dbReference>
<protein>
    <submittedName>
        <fullName evidence="3">ParB/RepB/Spo0J family partition protein</fullName>
    </submittedName>
</protein>
<comment type="caution">
    <text evidence="3">The sequence shown here is derived from an EMBL/GenBank/DDBJ whole genome shotgun (WGS) entry which is preliminary data.</text>
</comment>
<dbReference type="PANTHER" id="PTHR33375">
    <property type="entry name" value="CHROMOSOME-PARTITIONING PROTEIN PARB-RELATED"/>
    <property type="match status" value="1"/>
</dbReference>
<evidence type="ECO:0000259" key="2">
    <source>
        <dbReference type="SMART" id="SM00470"/>
    </source>
</evidence>
<comment type="similarity">
    <text evidence="1">Belongs to the ParB family.</text>
</comment>
<dbReference type="NCBIfam" id="TIGR00180">
    <property type="entry name" value="parB_part"/>
    <property type="match status" value="1"/>
</dbReference>
<sequence length="332" mass="37434">MSKGNKGFGQFLADVVDPNGAASMESPAMGIMQNRTDSLHRIATGKIVTDRTEFVDPERCRPWASHNRDISHLSPESCSDLIEAFKSAGRQRIPAIVRRLRDDPNHEYEIVAGVRRWWTVKWLRANHHPEYDYLITTQNLTDEEAFRVADLENRARKDISDMERARDYIRALDMFYSGSQTAMAERLNVSKSWMSRMLEVAKLPSEVVIAFSDAHQITAKYASLIAPLIKSDPSTRDRVFDAANEIARERSGENKTLSAQDTLKRLLKAAEQRSVRRKAQTDEVRSSKGKPMIKYTVSTSGRSIALTLSRASGADKKEILAAIDRILSDVLP</sequence>
<dbReference type="SUPFAM" id="SSF110849">
    <property type="entry name" value="ParB/Sulfiredoxin"/>
    <property type="match status" value="1"/>
</dbReference>
<accession>A0AAW9DM73</accession>
<dbReference type="GO" id="GO:0003677">
    <property type="term" value="F:DNA binding"/>
    <property type="evidence" value="ECO:0007669"/>
    <property type="project" value="InterPro"/>
</dbReference>
<dbReference type="PANTHER" id="PTHR33375:SF1">
    <property type="entry name" value="CHROMOSOME-PARTITIONING PROTEIN PARB-RELATED"/>
    <property type="match status" value="1"/>
</dbReference>
<dbReference type="Pfam" id="PF18090">
    <property type="entry name" value="SoPB_HTH"/>
    <property type="match status" value="1"/>
</dbReference>
<feature type="domain" description="ParB-like N-terminal" evidence="2">
    <location>
        <begin position="53"/>
        <end position="154"/>
    </location>
</feature>
<dbReference type="Pfam" id="PF02195">
    <property type="entry name" value="ParB_N"/>
    <property type="match status" value="1"/>
</dbReference>
<dbReference type="GO" id="GO:0005694">
    <property type="term" value="C:chromosome"/>
    <property type="evidence" value="ECO:0007669"/>
    <property type="project" value="TreeGrafter"/>
</dbReference>
<keyword evidence="4" id="KW-1185">Reference proteome</keyword>
<dbReference type="SUPFAM" id="SSF109709">
    <property type="entry name" value="KorB DNA-binding domain-like"/>
    <property type="match status" value="1"/>
</dbReference>
<proteinExistence type="inferred from homology"/>
<gene>
    <name evidence="3" type="ORF">SIL87_03240</name>
</gene>
<dbReference type="Gene3D" id="1.10.10.2830">
    <property type="match status" value="1"/>
</dbReference>